<keyword evidence="3" id="KW-1185">Reference proteome</keyword>
<name>A0A7Y0FIQ5_9FLAO</name>
<feature type="signal peptide" evidence="1">
    <location>
        <begin position="1"/>
        <end position="19"/>
    </location>
</feature>
<evidence type="ECO:0000313" key="2">
    <source>
        <dbReference type="EMBL" id="NML57626.1"/>
    </source>
</evidence>
<dbReference type="EMBL" id="JABBGF010000001">
    <property type="protein sequence ID" value="NML57626.1"/>
    <property type="molecule type" value="Genomic_DNA"/>
</dbReference>
<gene>
    <name evidence="2" type="ORF">HHL20_09750</name>
</gene>
<sequence>MKKIFTIIFGLALGSSAFAQNGSGNLHIFNDITNHKLDLYYTIFTVVPSTCSAGVQALDLVHLPPNEIASYTTYINSTSAAGHPYPIDHWSPDVLSYPPIIASAQRWSYIKFSLSDPLNPGPITPTLGGSVGFYNSCTGVPASIAGTGSLNGTNYSFSADTFMFGGDLWINVQ</sequence>
<accession>A0A7Y0FIQ5</accession>
<reference evidence="2 3" key="1">
    <citation type="submission" date="2020-04" db="EMBL/GenBank/DDBJ databases">
        <title>Chryseobacterium sp. RJ-7-14 sp. nov., isolated from Jeju soil.</title>
        <authorList>
            <person name="Dahal R.H."/>
            <person name="Chaudhary D.K."/>
        </authorList>
    </citation>
    <scope>NUCLEOTIDE SEQUENCE [LARGE SCALE GENOMIC DNA]</scope>
    <source>
        <strain evidence="2 3">RJ-7-14</strain>
    </source>
</reference>
<feature type="chain" id="PRO_5030592839" evidence="1">
    <location>
        <begin position="20"/>
        <end position="173"/>
    </location>
</feature>
<evidence type="ECO:0000313" key="3">
    <source>
        <dbReference type="Proteomes" id="UP000552615"/>
    </source>
</evidence>
<evidence type="ECO:0000256" key="1">
    <source>
        <dbReference type="SAM" id="SignalP"/>
    </source>
</evidence>
<organism evidence="2 3">
    <name type="scientific">Chryseobacterium cheonjiense</name>
    <dbReference type="NCBI Taxonomy" id="2728845"/>
    <lineage>
        <taxon>Bacteria</taxon>
        <taxon>Pseudomonadati</taxon>
        <taxon>Bacteroidota</taxon>
        <taxon>Flavobacteriia</taxon>
        <taxon>Flavobacteriales</taxon>
        <taxon>Weeksellaceae</taxon>
        <taxon>Chryseobacterium group</taxon>
        <taxon>Chryseobacterium</taxon>
    </lineage>
</organism>
<dbReference type="AlphaFoldDB" id="A0A7Y0FIQ5"/>
<dbReference type="RefSeq" id="WP_169230935.1">
    <property type="nucleotide sequence ID" value="NZ_JABBGF010000001.1"/>
</dbReference>
<proteinExistence type="predicted"/>
<comment type="caution">
    <text evidence="2">The sequence shown here is derived from an EMBL/GenBank/DDBJ whole genome shotgun (WGS) entry which is preliminary data.</text>
</comment>
<protein>
    <submittedName>
        <fullName evidence="2">Uncharacterized protein</fullName>
    </submittedName>
</protein>
<dbReference type="Proteomes" id="UP000552615">
    <property type="component" value="Unassembled WGS sequence"/>
</dbReference>
<keyword evidence="1" id="KW-0732">Signal</keyword>